<organism evidence="1 2">
    <name type="scientific">Coraliomargarita sinensis</name>
    <dbReference type="NCBI Taxonomy" id="2174842"/>
    <lineage>
        <taxon>Bacteria</taxon>
        <taxon>Pseudomonadati</taxon>
        <taxon>Verrucomicrobiota</taxon>
        <taxon>Opitutia</taxon>
        <taxon>Puniceicoccales</taxon>
        <taxon>Coraliomargaritaceae</taxon>
        <taxon>Coraliomargarita</taxon>
    </lineage>
</organism>
<dbReference type="Gene3D" id="3.40.50.300">
    <property type="entry name" value="P-loop containing nucleotide triphosphate hydrolases"/>
    <property type="match status" value="1"/>
</dbReference>
<proteinExistence type="predicted"/>
<name>A0A317ZM36_9BACT</name>
<gene>
    <name evidence="1" type="ORF">DDZ13_02635</name>
</gene>
<dbReference type="Proteomes" id="UP000247099">
    <property type="component" value="Unassembled WGS sequence"/>
</dbReference>
<reference evidence="1 2" key="1">
    <citation type="submission" date="2018-05" db="EMBL/GenBank/DDBJ databases">
        <title>Coraliomargarita sinensis sp. nov., isolated from a marine solar saltern.</title>
        <authorList>
            <person name="Zhou L.Y."/>
        </authorList>
    </citation>
    <scope>NUCLEOTIDE SEQUENCE [LARGE SCALE GENOMIC DNA]</scope>
    <source>
        <strain evidence="1 2">WN38</strain>
    </source>
</reference>
<comment type="caution">
    <text evidence="1">The sequence shown here is derived from an EMBL/GenBank/DDBJ whole genome shotgun (WGS) entry which is preliminary data.</text>
</comment>
<evidence type="ECO:0000313" key="2">
    <source>
        <dbReference type="Proteomes" id="UP000247099"/>
    </source>
</evidence>
<dbReference type="AlphaFoldDB" id="A0A317ZM36"/>
<keyword evidence="2" id="KW-1185">Reference proteome</keyword>
<protein>
    <submittedName>
        <fullName evidence="1">Uncharacterized protein</fullName>
    </submittedName>
</protein>
<dbReference type="InParanoid" id="A0A317ZM36"/>
<accession>A0A317ZM36</accession>
<dbReference type="EMBL" id="QHJQ01000002">
    <property type="protein sequence ID" value="PXA04879.1"/>
    <property type="molecule type" value="Genomic_DNA"/>
</dbReference>
<evidence type="ECO:0000313" key="1">
    <source>
        <dbReference type="EMBL" id="PXA04879.1"/>
    </source>
</evidence>
<sequence length="88" mass="10114">MFLRLWSTDDAWRKSTAMMSMCNNSILPTSSPDRAGIEGEVVVLQPPRLAARLLAKRVAVERGVQLGEEVGYQIRFENRKRRYKVQAY</sequence>
<dbReference type="InterPro" id="IPR027417">
    <property type="entry name" value="P-loop_NTPase"/>
</dbReference>